<proteinExistence type="predicted"/>
<evidence type="ECO:0000313" key="2">
    <source>
        <dbReference type="EMBL" id="CAK7945397.1"/>
    </source>
</evidence>
<evidence type="ECO:0000313" key="3">
    <source>
        <dbReference type="Proteomes" id="UP001162060"/>
    </source>
</evidence>
<feature type="compositionally biased region" description="Basic and acidic residues" evidence="1">
    <location>
        <begin position="88"/>
        <end position="102"/>
    </location>
</feature>
<sequence>MMDQLKEQSKKASEKLEDLSKKTQKEMEKMQKELEKTSKKAQKSIEKTGKQTKDSVNKAMKETRDSVNKAVRGDQGRTESSGSSLLHSTKEAVHIEVKGSEKKVKRGRRKDSSDEEDGLLDDIGDDSTT</sequence>
<feature type="compositionally biased region" description="Basic and acidic residues" evidence="1">
    <location>
        <begin position="1"/>
        <end position="77"/>
    </location>
</feature>
<gene>
    <name evidence="2" type="ORF">PM001_LOCUS30547</name>
</gene>
<dbReference type="Proteomes" id="UP001162060">
    <property type="component" value="Unassembled WGS sequence"/>
</dbReference>
<accession>A0AAV1VGU3</accession>
<organism evidence="2 3">
    <name type="scientific">Peronospora matthiolae</name>
    <dbReference type="NCBI Taxonomy" id="2874970"/>
    <lineage>
        <taxon>Eukaryota</taxon>
        <taxon>Sar</taxon>
        <taxon>Stramenopiles</taxon>
        <taxon>Oomycota</taxon>
        <taxon>Peronosporomycetes</taxon>
        <taxon>Peronosporales</taxon>
        <taxon>Peronosporaceae</taxon>
        <taxon>Peronospora</taxon>
    </lineage>
</organism>
<dbReference type="SUPFAM" id="SSF58113">
    <property type="entry name" value="Apolipoprotein A-I"/>
    <property type="match status" value="1"/>
</dbReference>
<reference evidence="2" key="1">
    <citation type="submission" date="2024-01" db="EMBL/GenBank/DDBJ databases">
        <authorList>
            <person name="Webb A."/>
        </authorList>
    </citation>
    <scope>NUCLEOTIDE SEQUENCE</scope>
    <source>
        <strain evidence="2">Pm1</strain>
    </source>
</reference>
<dbReference type="EMBL" id="CAKLBY020000331">
    <property type="protein sequence ID" value="CAK7945397.1"/>
    <property type="molecule type" value="Genomic_DNA"/>
</dbReference>
<name>A0AAV1VGU3_9STRA</name>
<feature type="compositionally biased region" description="Polar residues" evidence="1">
    <location>
        <begin position="78"/>
        <end position="87"/>
    </location>
</feature>
<feature type="region of interest" description="Disordered" evidence="1">
    <location>
        <begin position="1"/>
        <end position="129"/>
    </location>
</feature>
<protein>
    <submittedName>
        <fullName evidence="2">Uncharacterized protein</fullName>
    </submittedName>
</protein>
<evidence type="ECO:0000256" key="1">
    <source>
        <dbReference type="SAM" id="MobiDB-lite"/>
    </source>
</evidence>
<dbReference type="AlphaFoldDB" id="A0AAV1VGU3"/>
<comment type="caution">
    <text evidence="2">The sequence shown here is derived from an EMBL/GenBank/DDBJ whole genome shotgun (WGS) entry which is preliminary data.</text>
</comment>
<feature type="compositionally biased region" description="Acidic residues" evidence="1">
    <location>
        <begin position="113"/>
        <end position="129"/>
    </location>
</feature>